<keyword evidence="3" id="KW-0812">Transmembrane</keyword>
<protein>
    <submittedName>
        <fullName evidence="6 9">Uncharacterized protein</fullName>
    </submittedName>
</protein>
<dbReference type="GO" id="GO:0016020">
    <property type="term" value="C:membrane"/>
    <property type="evidence" value="ECO:0007669"/>
    <property type="project" value="UniProtKB-SubCell"/>
</dbReference>
<evidence type="ECO:0000313" key="8">
    <source>
        <dbReference type="Proteomes" id="UP000274756"/>
    </source>
</evidence>
<evidence type="ECO:0000313" key="9">
    <source>
        <dbReference type="WBParaSite" id="DME_0000877701-mRNA-1"/>
    </source>
</evidence>
<dbReference type="PANTHER" id="PTHR31733">
    <property type="entry name" value="RIBONUCLEASE KAPPA"/>
    <property type="match status" value="1"/>
</dbReference>
<comment type="similarity">
    <text evidence="2">Belongs to the RNase K family.</text>
</comment>
<name>A0A0N4ULT6_DRAME</name>
<dbReference type="EMBL" id="UYYG01000073">
    <property type="protein sequence ID" value="VDN52695.1"/>
    <property type="molecule type" value="Genomic_DNA"/>
</dbReference>
<evidence type="ECO:0000256" key="3">
    <source>
        <dbReference type="ARBA" id="ARBA00022692"/>
    </source>
</evidence>
<keyword evidence="5" id="KW-0472">Membrane</keyword>
<dbReference type="GO" id="GO:0004521">
    <property type="term" value="F:RNA endonuclease activity"/>
    <property type="evidence" value="ECO:0007669"/>
    <property type="project" value="InterPro"/>
</dbReference>
<keyword evidence="8" id="KW-1185">Reference proteome</keyword>
<evidence type="ECO:0000256" key="2">
    <source>
        <dbReference type="ARBA" id="ARBA00008458"/>
    </source>
</evidence>
<evidence type="ECO:0000313" key="7">
    <source>
        <dbReference type="Proteomes" id="UP000038040"/>
    </source>
</evidence>
<reference evidence="6 8" key="2">
    <citation type="submission" date="2018-11" db="EMBL/GenBank/DDBJ databases">
        <authorList>
            <consortium name="Pathogen Informatics"/>
        </authorList>
    </citation>
    <scope>NUCLEOTIDE SEQUENCE [LARGE SCALE GENOMIC DNA]</scope>
</reference>
<gene>
    <name evidence="6" type="ORF">DME_LOCUS2668</name>
</gene>
<dbReference type="InterPro" id="IPR026770">
    <property type="entry name" value="RNase_K"/>
</dbReference>
<proteinExistence type="inferred from homology"/>
<evidence type="ECO:0000256" key="4">
    <source>
        <dbReference type="ARBA" id="ARBA00022989"/>
    </source>
</evidence>
<evidence type="ECO:0000313" key="6">
    <source>
        <dbReference type="EMBL" id="VDN52695.1"/>
    </source>
</evidence>
<dbReference type="Proteomes" id="UP000038040">
    <property type="component" value="Unplaced"/>
</dbReference>
<comment type="subcellular location">
    <subcellularLocation>
        <location evidence="1">Membrane</location>
        <topology evidence="1">Multi-pass membrane protein</topology>
    </subcellularLocation>
</comment>
<evidence type="ECO:0000256" key="1">
    <source>
        <dbReference type="ARBA" id="ARBA00004141"/>
    </source>
</evidence>
<sequence>MAPLLTTGYMSRAQAMAEEVDLATKWWNDYPTSKYIERARPTSAYTSYISSVWDKPKSLARSASYTNLTYVKEAVHDYPIRKSPSVSSLAPSLALPQHFREAERFITTAPLYKPHIYDWYNNSYSRARWLDTHAAISKPLRRTFEPLQYSSHVPYYTFQTKRIFFDQAKQKLSSYIEGSRRYLDKYVSARLKADDFAQQYAYTAYEWRYPQDHSFNRHFMYGERVTIPHAPRNPHSYYDSQALRKLYITTGRFRFA</sequence>
<evidence type="ECO:0000256" key="5">
    <source>
        <dbReference type="ARBA" id="ARBA00023136"/>
    </source>
</evidence>
<organism evidence="7 9">
    <name type="scientific">Dracunculus medinensis</name>
    <name type="common">Guinea worm</name>
    <dbReference type="NCBI Taxonomy" id="318479"/>
    <lineage>
        <taxon>Eukaryota</taxon>
        <taxon>Metazoa</taxon>
        <taxon>Ecdysozoa</taxon>
        <taxon>Nematoda</taxon>
        <taxon>Chromadorea</taxon>
        <taxon>Rhabditida</taxon>
        <taxon>Spirurina</taxon>
        <taxon>Dracunculoidea</taxon>
        <taxon>Dracunculidae</taxon>
        <taxon>Dracunculus</taxon>
    </lineage>
</organism>
<dbReference type="OrthoDB" id="5851065at2759"/>
<keyword evidence="4" id="KW-1133">Transmembrane helix</keyword>
<dbReference type="Proteomes" id="UP000274756">
    <property type="component" value="Unassembled WGS sequence"/>
</dbReference>
<dbReference type="WBParaSite" id="DME_0000877701-mRNA-1">
    <property type="protein sequence ID" value="DME_0000877701-mRNA-1"/>
    <property type="gene ID" value="DME_0000877701"/>
</dbReference>
<accession>A0A0N4ULT6</accession>
<reference evidence="9" key="1">
    <citation type="submission" date="2017-02" db="UniProtKB">
        <authorList>
            <consortium name="WormBaseParasite"/>
        </authorList>
    </citation>
    <scope>IDENTIFICATION</scope>
</reference>
<dbReference type="AlphaFoldDB" id="A0A0N4ULT6"/>